<dbReference type="SUPFAM" id="SSF52833">
    <property type="entry name" value="Thioredoxin-like"/>
    <property type="match status" value="1"/>
</dbReference>
<feature type="domain" description="Thioredoxin-like fold" evidence="1">
    <location>
        <begin position="21"/>
        <end position="116"/>
    </location>
</feature>
<dbReference type="InterPro" id="IPR012336">
    <property type="entry name" value="Thioredoxin-like_fold"/>
</dbReference>
<protein>
    <recommendedName>
        <fullName evidence="1">Thioredoxin-like fold domain-containing protein</fullName>
    </recommendedName>
</protein>
<name>A0ABS9EDP8_9HYPH</name>
<dbReference type="RefSeq" id="WP_236115207.1">
    <property type="nucleotide sequence ID" value="NZ_JAKGTI010000003.1"/>
</dbReference>
<dbReference type="InterPro" id="IPR050931">
    <property type="entry name" value="Mito_Protein_Transport_Metaxin"/>
</dbReference>
<comment type="caution">
    <text evidence="2">The sequence shown here is derived from an EMBL/GenBank/DDBJ whole genome shotgun (WGS) entry which is preliminary data.</text>
</comment>
<evidence type="ECO:0000259" key="1">
    <source>
        <dbReference type="Pfam" id="PF17172"/>
    </source>
</evidence>
<sequence length="265" mass="29224">MAEPIKVFGFVPAWGLPTSGPFALKLLAWLNAHKIDYQFEAEMNTGKGPKGKSPWVEMEGNLIADSDVIIRSIAKTKAIDLHQDLMDPQIAAGHSLKVAFEERFHQILEWELFETPQGLAFIKQAIAGSVPAPLAPIIFMLVKRQFTKQLYARGISRHSQTHIVQLGDDLLTALESFIKAGGFARTVDPQSQKQYPQIEELSVYGQLAPMRHWTMATPVAQLVKERKTLTSWVDDVESLCFGAPLTAGSAAPKAFLSTKLTEGLA</sequence>
<organism evidence="2 3">
    <name type="scientific">Maritalea mediterranea</name>
    <dbReference type="NCBI Taxonomy" id="2909667"/>
    <lineage>
        <taxon>Bacteria</taxon>
        <taxon>Pseudomonadati</taxon>
        <taxon>Pseudomonadota</taxon>
        <taxon>Alphaproteobacteria</taxon>
        <taxon>Hyphomicrobiales</taxon>
        <taxon>Devosiaceae</taxon>
        <taxon>Maritalea</taxon>
    </lineage>
</organism>
<dbReference type="Proteomes" id="UP001201217">
    <property type="component" value="Unassembled WGS sequence"/>
</dbReference>
<evidence type="ECO:0000313" key="2">
    <source>
        <dbReference type="EMBL" id="MCF4099513.1"/>
    </source>
</evidence>
<gene>
    <name evidence="2" type="ORF">L1I42_13515</name>
</gene>
<keyword evidence="3" id="KW-1185">Reference proteome</keyword>
<reference evidence="2 3" key="1">
    <citation type="submission" date="2022-01" db="EMBL/GenBank/DDBJ databases">
        <title>Maritalea mediterranea sp. nov., isolated from marine plastic residues from the Malva-rosa beach (Valencia, Spain).</title>
        <authorList>
            <person name="Vidal-Verdu A."/>
            <person name="Molina-Menor E."/>
            <person name="Pascual J."/>
            <person name="Pereto J."/>
            <person name="Porcar M."/>
        </authorList>
    </citation>
    <scope>NUCLEOTIDE SEQUENCE [LARGE SCALE GENOMIC DNA]</scope>
    <source>
        <strain evidence="2 3">P4.10X</strain>
    </source>
</reference>
<dbReference type="Pfam" id="PF17172">
    <property type="entry name" value="GST_N_4"/>
    <property type="match status" value="1"/>
</dbReference>
<accession>A0ABS9EDP8</accession>
<dbReference type="EMBL" id="JAKGTI010000003">
    <property type="protein sequence ID" value="MCF4099513.1"/>
    <property type="molecule type" value="Genomic_DNA"/>
</dbReference>
<dbReference type="PANTHER" id="PTHR12289:SF41">
    <property type="entry name" value="FAILED AXON CONNECTIONS-RELATED"/>
    <property type="match status" value="1"/>
</dbReference>
<dbReference type="InterPro" id="IPR036249">
    <property type="entry name" value="Thioredoxin-like_sf"/>
</dbReference>
<evidence type="ECO:0000313" key="3">
    <source>
        <dbReference type="Proteomes" id="UP001201217"/>
    </source>
</evidence>
<dbReference type="PANTHER" id="PTHR12289">
    <property type="entry name" value="METAXIN RELATED"/>
    <property type="match status" value="1"/>
</dbReference>
<proteinExistence type="predicted"/>